<dbReference type="GO" id="GO:0005345">
    <property type="term" value="F:purine nucleobase transmembrane transporter activity"/>
    <property type="evidence" value="ECO:0007669"/>
    <property type="project" value="TreeGrafter"/>
</dbReference>
<protein>
    <submittedName>
        <fullName evidence="8">NCS2 family permease</fullName>
    </submittedName>
</protein>
<sequence length="432" mass="47028">MFDLDNYAADFRSEIIAGVSIFLASLYIVMAQPAILSETGMPFTAVITATVLATAVSSILMGIYANNPVIVAPAMSVNSMFVYVSVTFTGITWEIALGVLFWSGIIFLLLSILDKNQYFIKTIPRPLRTGVAGGLGLFIAFIGLNHGGFIFNISHLSASNVFSEHNVFLFLIGITIISILMVRQIPGAYIIGIFTVTILSFIIGQNPPDFYFEQSGFNNFFEYPDFSLIGRADILGALVFPCMPFIVLFLVTAYVDNISTLIGLSEASNMLNEEGQPRQADKSLKTIGVGMILSPLVGTSPVTAYVESAVGIIQNGRTGLVAVVAGLCFLPLLFLAPLFSLIPLEATAPVLVISGVVMLWPLAYLRWERLDDIIPFFVSFLMIPFTGSIAFGIMAGSLVWTAIRIGKGRWRRVPAILWIINILAVIYLVFLS</sequence>
<feature type="transmembrane region" description="Helical" evidence="7">
    <location>
        <begin position="373"/>
        <end position="403"/>
    </location>
</feature>
<evidence type="ECO:0000256" key="4">
    <source>
        <dbReference type="ARBA" id="ARBA00022692"/>
    </source>
</evidence>
<feature type="transmembrane region" description="Helical" evidence="7">
    <location>
        <begin position="80"/>
        <end position="110"/>
    </location>
</feature>
<dbReference type="EMBL" id="CP075546">
    <property type="protein sequence ID" value="QVV90477.1"/>
    <property type="molecule type" value="Genomic_DNA"/>
</dbReference>
<dbReference type="KEGG" id="mrtj:KHC33_08390"/>
<name>A0A8E7EIT6_9EURY</name>
<dbReference type="GO" id="GO:0005886">
    <property type="term" value="C:plasma membrane"/>
    <property type="evidence" value="ECO:0007669"/>
    <property type="project" value="TreeGrafter"/>
</dbReference>
<evidence type="ECO:0000313" key="8">
    <source>
        <dbReference type="EMBL" id="QVV90477.1"/>
    </source>
</evidence>
<dbReference type="Proteomes" id="UP000680656">
    <property type="component" value="Chromosome"/>
</dbReference>
<dbReference type="InterPro" id="IPR006043">
    <property type="entry name" value="NCS2"/>
</dbReference>
<feature type="transmembrane region" description="Helical" evidence="7">
    <location>
        <begin position="346"/>
        <end position="367"/>
    </location>
</feature>
<dbReference type="PANTHER" id="PTHR43337">
    <property type="entry name" value="XANTHINE/URACIL PERMEASE C887.17-RELATED"/>
    <property type="match status" value="1"/>
</dbReference>
<dbReference type="AlphaFoldDB" id="A0A8E7EIT6"/>
<dbReference type="GO" id="GO:0012505">
    <property type="term" value="C:endomembrane system"/>
    <property type="evidence" value="ECO:0007669"/>
    <property type="project" value="UniProtKB-SubCell"/>
</dbReference>
<feature type="transmembrane region" description="Helical" evidence="7">
    <location>
        <begin position="318"/>
        <end position="339"/>
    </location>
</feature>
<evidence type="ECO:0000256" key="1">
    <source>
        <dbReference type="ARBA" id="ARBA00004127"/>
    </source>
</evidence>
<dbReference type="GeneID" id="65097196"/>
<reference evidence="8 9" key="1">
    <citation type="submission" date="2021-05" db="EMBL/GenBank/DDBJ databases">
        <title>A novel Methanospirillum isolate from a pyrite-forming mixed culture.</title>
        <authorList>
            <person name="Bunk B."/>
            <person name="Sproer C."/>
            <person name="Spring S."/>
            <person name="Pester M."/>
        </authorList>
    </citation>
    <scope>NUCLEOTIDE SEQUENCE [LARGE SCALE GENOMIC DNA]</scope>
    <source>
        <strain evidence="8 9">J.3.6.1-F.2.7.3</strain>
    </source>
</reference>
<evidence type="ECO:0000313" key="9">
    <source>
        <dbReference type="Proteomes" id="UP000680656"/>
    </source>
</evidence>
<feature type="transmembrane region" description="Helical" evidence="7">
    <location>
        <begin position="187"/>
        <end position="204"/>
    </location>
</feature>
<evidence type="ECO:0000256" key="3">
    <source>
        <dbReference type="ARBA" id="ARBA00022448"/>
    </source>
</evidence>
<keyword evidence="6 7" id="KW-0472">Membrane</keyword>
<feature type="transmembrane region" description="Helical" evidence="7">
    <location>
        <begin position="415"/>
        <end position="431"/>
    </location>
</feature>
<evidence type="ECO:0000256" key="5">
    <source>
        <dbReference type="ARBA" id="ARBA00022989"/>
    </source>
</evidence>
<feature type="transmembrane region" description="Helical" evidence="7">
    <location>
        <begin position="131"/>
        <end position="153"/>
    </location>
</feature>
<feature type="transmembrane region" description="Helical" evidence="7">
    <location>
        <begin position="234"/>
        <end position="255"/>
    </location>
</feature>
<evidence type="ECO:0000256" key="7">
    <source>
        <dbReference type="SAM" id="Phobius"/>
    </source>
</evidence>
<dbReference type="PANTHER" id="PTHR43337:SF1">
    <property type="entry name" value="XANTHINE_URACIL PERMEASE C887.17-RELATED"/>
    <property type="match status" value="1"/>
</dbReference>
<keyword evidence="3" id="KW-0813">Transport</keyword>
<gene>
    <name evidence="8" type="ORF">KHC33_08390</name>
</gene>
<organism evidence="8 9">
    <name type="scientific">Methanospirillum purgamenti</name>
    <dbReference type="NCBI Taxonomy" id="2834276"/>
    <lineage>
        <taxon>Archaea</taxon>
        <taxon>Methanobacteriati</taxon>
        <taxon>Methanobacteriota</taxon>
        <taxon>Stenosarchaea group</taxon>
        <taxon>Methanomicrobia</taxon>
        <taxon>Methanomicrobiales</taxon>
        <taxon>Methanospirillaceae</taxon>
        <taxon>Methanospirillum</taxon>
    </lineage>
</organism>
<feature type="transmembrane region" description="Helical" evidence="7">
    <location>
        <begin position="15"/>
        <end position="36"/>
    </location>
</feature>
<comment type="subcellular location">
    <subcellularLocation>
        <location evidence="1">Endomembrane system</location>
        <topology evidence="1">Multi-pass membrane protein</topology>
    </subcellularLocation>
</comment>
<proteinExistence type="inferred from homology"/>
<evidence type="ECO:0000256" key="2">
    <source>
        <dbReference type="ARBA" id="ARBA00005697"/>
    </source>
</evidence>
<comment type="similarity">
    <text evidence="2">Belongs to the nucleobase:cation symporter-2 (NCS2) (TC 2.A.40) family. Azg-like subfamily.</text>
</comment>
<dbReference type="Pfam" id="PF00860">
    <property type="entry name" value="Xan_ur_permease"/>
    <property type="match status" value="1"/>
</dbReference>
<dbReference type="RefSeq" id="WP_214421245.1">
    <property type="nucleotide sequence ID" value="NZ_CP075546.1"/>
</dbReference>
<keyword evidence="9" id="KW-1185">Reference proteome</keyword>
<evidence type="ECO:0000256" key="6">
    <source>
        <dbReference type="ARBA" id="ARBA00023136"/>
    </source>
</evidence>
<dbReference type="InterPro" id="IPR045018">
    <property type="entry name" value="Azg-like"/>
</dbReference>
<accession>A0A8E7EIT6</accession>
<keyword evidence="4 7" id="KW-0812">Transmembrane</keyword>
<keyword evidence="5 7" id="KW-1133">Transmembrane helix</keyword>
<feature type="transmembrane region" description="Helical" evidence="7">
    <location>
        <begin position="165"/>
        <end position="182"/>
    </location>
</feature>
<feature type="transmembrane region" description="Helical" evidence="7">
    <location>
        <begin position="43"/>
        <end position="65"/>
    </location>
</feature>